<dbReference type="GO" id="GO:0016020">
    <property type="term" value="C:membrane"/>
    <property type="evidence" value="ECO:0007669"/>
    <property type="project" value="UniProtKB-SubCell"/>
</dbReference>
<evidence type="ECO:0000313" key="7">
    <source>
        <dbReference type="EMBL" id="KPL88021.1"/>
    </source>
</evidence>
<dbReference type="InterPro" id="IPR050925">
    <property type="entry name" value="Rhomboid_protease_S54"/>
</dbReference>
<keyword evidence="3 5" id="KW-1133">Transmembrane helix</keyword>
<proteinExistence type="predicted"/>
<evidence type="ECO:0000256" key="5">
    <source>
        <dbReference type="SAM" id="Phobius"/>
    </source>
</evidence>
<dbReference type="SUPFAM" id="SSF144091">
    <property type="entry name" value="Rhomboid-like"/>
    <property type="match status" value="1"/>
</dbReference>
<comment type="caution">
    <text evidence="7">The sequence shown here is derived from an EMBL/GenBank/DDBJ whole genome shotgun (WGS) entry which is preliminary data.</text>
</comment>
<evidence type="ECO:0000256" key="4">
    <source>
        <dbReference type="ARBA" id="ARBA00023136"/>
    </source>
</evidence>
<keyword evidence="2 5" id="KW-0812">Transmembrane</keyword>
<dbReference type="Gene3D" id="1.20.1540.10">
    <property type="entry name" value="Rhomboid-like"/>
    <property type="match status" value="1"/>
</dbReference>
<dbReference type="GO" id="GO:0004252">
    <property type="term" value="F:serine-type endopeptidase activity"/>
    <property type="evidence" value="ECO:0007669"/>
    <property type="project" value="InterPro"/>
</dbReference>
<reference evidence="7 8" key="1">
    <citation type="submission" date="2015-07" db="EMBL/GenBank/DDBJ databases">
        <title>Whole genome sequence of Ardenticatena maritima DSM 23922.</title>
        <authorList>
            <person name="Hemp J."/>
            <person name="Ward L.M."/>
            <person name="Pace L.A."/>
            <person name="Fischer W.W."/>
        </authorList>
    </citation>
    <scope>NUCLEOTIDE SEQUENCE [LARGE SCALE GENOMIC DNA]</scope>
    <source>
        <strain evidence="7 8">110S</strain>
    </source>
</reference>
<feature type="transmembrane region" description="Helical" evidence="5">
    <location>
        <begin position="99"/>
        <end position="117"/>
    </location>
</feature>
<dbReference type="PANTHER" id="PTHR43731:SF26">
    <property type="entry name" value="RHOMBOID-LIKE PROTEIN 10, CHLOROPLASTIC"/>
    <property type="match status" value="1"/>
</dbReference>
<protein>
    <recommendedName>
        <fullName evidence="6">Peptidase S54 rhomboid domain-containing protein</fullName>
    </recommendedName>
</protein>
<dbReference type="Proteomes" id="UP000050502">
    <property type="component" value="Unassembled WGS sequence"/>
</dbReference>
<dbReference type="InterPro" id="IPR022764">
    <property type="entry name" value="Peptidase_S54_rhomboid_dom"/>
</dbReference>
<dbReference type="PANTHER" id="PTHR43731">
    <property type="entry name" value="RHOMBOID PROTEASE"/>
    <property type="match status" value="1"/>
</dbReference>
<dbReference type="AlphaFoldDB" id="A0A0P6YVL5"/>
<evidence type="ECO:0000259" key="6">
    <source>
        <dbReference type="Pfam" id="PF01694"/>
    </source>
</evidence>
<evidence type="ECO:0000256" key="3">
    <source>
        <dbReference type="ARBA" id="ARBA00022989"/>
    </source>
</evidence>
<evidence type="ECO:0000256" key="2">
    <source>
        <dbReference type="ARBA" id="ARBA00022692"/>
    </source>
</evidence>
<name>A0A0P6YVL5_9CHLR</name>
<comment type="subcellular location">
    <subcellularLocation>
        <location evidence="1">Membrane</location>
        <topology evidence="1">Multi-pass membrane protein</topology>
    </subcellularLocation>
</comment>
<sequence length="265" mass="28673">MLPLYRVWLTYLLILINLGVFLVETVLGLLWGAGLNATTNTCMLLFFGAKFNLFIQAGQYWRLITPIFLHIGIFHLLVNMFALRILGSDIESLFGTARFAIIYLVAGVGGTIASMLFNSSISAGASGAIFGLIGAEAVFLYINRDSLGIFSDDRLQSLLGVIIINLLFGVAVPGIDNAGHIGGLLTGALVGWLLSPRYEEIPATLPDGRPVIAIRDTNPLRRSLPKVAALVLVIVVLVPPLSRYAPTDHIDVRVARACGYHITSR</sequence>
<organism evidence="7 8">
    <name type="scientific">Ardenticatena maritima</name>
    <dbReference type="NCBI Taxonomy" id="872965"/>
    <lineage>
        <taxon>Bacteria</taxon>
        <taxon>Bacillati</taxon>
        <taxon>Chloroflexota</taxon>
        <taxon>Ardenticatenia</taxon>
        <taxon>Ardenticatenales</taxon>
        <taxon>Ardenticatenaceae</taxon>
        <taxon>Ardenticatena</taxon>
    </lineage>
</organism>
<evidence type="ECO:0000256" key="1">
    <source>
        <dbReference type="ARBA" id="ARBA00004141"/>
    </source>
</evidence>
<accession>A0A0P6YVL5</accession>
<evidence type="ECO:0000313" key="8">
    <source>
        <dbReference type="Proteomes" id="UP000050502"/>
    </source>
</evidence>
<gene>
    <name evidence="7" type="ORF">SE16_08235</name>
</gene>
<dbReference type="Pfam" id="PF01694">
    <property type="entry name" value="Rhomboid"/>
    <property type="match status" value="1"/>
</dbReference>
<feature type="transmembrane region" description="Helical" evidence="5">
    <location>
        <begin position="6"/>
        <end position="31"/>
    </location>
</feature>
<feature type="transmembrane region" description="Helical" evidence="5">
    <location>
        <begin position="123"/>
        <end position="143"/>
    </location>
</feature>
<dbReference type="EMBL" id="LGKN01000005">
    <property type="protein sequence ID" value="KPL88021.1"/>
    <property type="molecule type" value="Genomic_DNA"/>
</dbReference>
<feature type="transmembrane region" description="Helical" evidence="5">
    <location>
        <begin position="224"/>
        <end position="242"/>
    </location>
</feature>
<feature type="domain" description="Peptidase S54 rhomboid" evidence="6">
    <location>
        <begin position="58"/>
        <end position="196"/>
    </location>
</feature>
<feature type="transmembrane region" description="Helical" evidence="5">
    <location>
        <begin position="67"/>
        <end position="87"/>
    </location>
</feature>
<feature type="transmembrane region" description="Helical" evidence="5">
    <location>
        <begin position="155"/>
        <end position="172"/>
    </location>
</feature>
<dbReference type="InterPro" id="IPR035952">
    <property type="entry name" value="Rhomboid-like_sf"/>
</dbReference>
<keyword evidence="4 5" id="KW-0472">Membrane</keyword>